<gene>
    <name evidence="2" type="ORF">FJR47_02680</name>
</gene>
<dbReference type="InterPro" id="IPR036869">
    <property type="entry name" value="J_dom_sf"/>
</dbReference>
<dbReference type="InterPro" id="IPR001623">
    <property type="entry name" value="DnaJ_domain"/>
</dbReference>
<dbReference type="InterPro" id="IPR029024">
    <property type="entry name" value="TerB-like"/>
</dbReference>
<dbReference type="PANTHER" id="PTHR24074">
    <property type="entry name" value="CO-CHAPERONE PROTEIN DJLA"/>
    <property type="match status" value="1"/>
</dbReference>
<dbReference type="EMBL" id="CP041166">
    <property type="protein sequence ID" value="QFR42871.1"/>
    <property type="molecule type" value="Genomic_DNA"/>
</dbReference>
<protein>
    <recommendedName>
        <fullName evidence="1">J domain-containing protein</fullName>
    </recommendedName>
</protein>
<dbReference type="AlphaFoldDB" id="A0AAJ4A2T4"/>
<dbReference type="SUPFAM" id="SSF46565">
    <property type="entry name" value="Chaperone J-domain"/>
    <property type="match status" value="1"/>
</dbReference>
<dbReference type="SUPFAM" id="SSF158682">
    <property type="entry name" value="TerB-like"/>
    <property type="match status" value="1"/>
</dbReference>
<name>A0AAJ4A2T4_9BACT</name>
<dbReference type="InterPro" id="IPR007791">
    <property type="entry name" value="DjlA_N"/>
</dbReference>
<evidence type="ECO:0000313" key="2">
    <source>
        <dbReference type="EMBL" id="QFR42871.1"/>
    </source>
</evidence>
<evidence type="ECO:0000259" key="1">
    <source>
        <dbReference type="PROSITE" id="PS50076"/>
    </source>
</evidence>
<proteinExistence type="predicted"/>
<dbReference type="RefSeq" id="WP_152298934.1">
    <property type="nucleotide sequence ID" value="NZ_CP041166.1"/>
</dbReference>
<dbReference type="Gene3D" id="1.10.287.110">
    <property type="entry name" value="DnaJ domain"/>
    <property type="match status" value="1"/>
</dbReference>
<sequence>MFENFLGKAAEAVGKGAEALGKGAEALQKGAAAVKKAQENANIISEEHPLSTAGLEVYPNRFKYKKQTYSFADVTHIKIYWKSTTTNGVINTQQVDVSIVVSGDKLIEVSKQTMYVAPKLVKAYNYIAQKTFDYRLKYFTDFMEKNGYFILRDCKYFYKVDGFFGKKQKELSGKAKVYTDGRVSFEDKKMSLFDATLSRGMINIKVNADESFTAFIDYNDDVISALVNFILQNPQDPDDYINNYKHYKETKRNANIFLDNSLSLMAKLAYADGVVSPEEVEVVKEFLSKTMKLENQAKTEMLNTFNQAKYSPKPFEYYANILLNNFDTNLLSAVLDVLFLIAIADGTISAEEELLLLEAETIFGIKGSMYNEFKHQSHKQNKTKKEHYLDVLGLDANATQDEIKKTYRRLAMKFHPDRMRHLGEEFIHEAEAKMKEINAAYEYLKNLK</sequence>
<organism evidence="2 3">
    <name type="scientific">Sulfurimonas xiamenensis</name>
    <dbReference type="NCBI Taxonomy" id="2590021"/>
    <lineage>
        <taxon>Bacteria</taxon>
        <taxon>Pseudomonadati</taxon>
        <taxon>Campylobacterota</taxon>
        <taxon>Epsilonproteobacteria</taxon>
        <taxon>Campylobacterales</taxon>
        <taxon>Sulfurimonadaceae</taxon>
        <taxon>Sulfurimonas</taxon>
    </lineage>
</organism>
<accession>A0AAJ4A2T4</accession>
<feature type="domain" description="J" evidence="1">
    <location>
        <begin position="387"/>
        <end position="448"/>
    </location>
</feature>
<evidence type="ECO:0000313" key="3">
    <source>
        <dbReference type="Proteomes" id="UP000326061"/>
    </source>
</evidence>
<dbReference type="Pfam" id="PF00226">
    <property type="entry name" value="DnaJ"/>
    <property type="match status" value="1"/>
</dbReference>
<dbReference type="KEGG" id="suln:FJR47_02680"/>
<dbReference type="Pfam" id="PF05099">
    <property type="entry name" value="TerB"/>
    <property type="match status" value="1"/>
</dbReference>
<dbReference type="InterPro" id="IPR050817">
    <property type="entry name" value="DjlA_DnaK_co-chaperone"/>
</dbReference>
<dbReference type="SMART" id="SM00271">
    <property type="entry name" value="DnaJ"/>
    <property type="match status" value="1"/>
</dbReference>
<dbReference type="Proteomes" id="UP000326061">
    <property type="component" value="Chromosome"/>
</dbReference>
<dbReference type="Gene3D" id="1.10.3680.10">
    <property type="entry name" value="TerB-like"/>
    <property type="match status" value="1"/>
</dbReference>
<dbReference type="PRINTS" id="PR00625">
    <property type="entry name" value="JDOMAIN"/>
</dbReference>
<keyword evidence="3" id="KW-1185">Reference proteome</keyword>
<reference evidence="3" key="1">
    <citation type="submission" date="2019-06" db="EMBL/GenBank/DDBJ databases">
        <title>Sulfurimonas gotlandica sp. nov., a chemoautotrophic and psychrotolerant epsilonproteobacterium isolated from a pelagic redoxcline, and an emended description of the genus Sulfurimonas.</title>
        <authorList>
            <person name="Wang S."/>
            <person name="Jiang L."/>
            <person name="Shao Z."/>
        </authorList>
    </citation>
    <scope>NUCLEOTIDE SEQUENCE [LARGE SCALE GENOMIC DNA]</scope>
    <source>
        <strain evidence="3">1-1N</strain>
    </source>
</reference>
<dbReference type="PROSITE" id="PS50076">
    <property type="entry name" value="DNAJ_2"/>
    <property type="match status" value="1"/>
</dbReference>
<dbReference type="CDD" id="cd06257">
    <property type="entry name" value="DnaJ"/>
    <property type="match status" value="1"/>
</dbReference>